<dbReference type="STRING" id="187304.B0E33_20990"/>
<reference evidence="2" key="1">
    <citation type="submission" date="2015-07" db="EMBL/GenBank/DDBJ databases">
        <authorList>
            <person name="Rodrigo-Torres Lidia"/>
            <person name="Arahal R.David."/>
        </authorList>
    </citation>
    <scope>NUCLEOTIDE SEQUENCE [LARGE SCALE GENOMIC DNA]</scope>
    <source>
        <strain evidence="2">CECT 4801</strain>
    </source>
</reference>
<sequence>MSSSKDGLPVGQMTKHFAGNISQLNAIVLSDYRRTEENIGYHKGRLDQGFKLLVLKHLPLPEVFEFQGTTLRSGGRYGLPEETQEADRRRATVHDGILADRGAAGYRDLQTRALSLATVTGPKRLVKVMPTIRHDEHMAPRDQYPMGGGFLQWDLKKPGLPFFCAAHFKPGGTVVTVDGIFQVNSDNFLADYPQREKLQKYLQTI</sequence>
<name>A0A0M6Y176_9HYPH</name>
<dbReference type="Proteomes" id="UP000048926">
    <property type="component" value="Unassembled WGS sequence"/>
</dbReference>
<dbReference type="AlphaFoldDB" id="A0A0M6Y176"/>
<dbReference type="RefSeq" id="WP_055655573.1">
    <property type="nucleotide sequence ID" value="NZ_CXST01000001.1"/>
</dbReference>
<organism evidence="1 2">
    <name type="scientific">Roseibium aggregatum</name>
    <dbReference type="NCBI Taxonomy" id="187304"/>
    <lineage>
        <taxon>Bacteria</taxon>
        <taxon>Pseudomonadati</taxon>
        <taxon>Pseudomonadota</taxon>
        <taxon>Alphaproteobacteria</taxon>
        <taxon>Hyphomicrobiales</taxon>
        <taxon>Stappiaceae</taxon>
        <taxon>Roseibium</taxon>
    </lineage>
</organism>
<accession>A0A0M6Y176</accession>
<dbReference type="EMBL" id="CXST01000001">
    <property type="protein sequence ID" value="CTQ43438.1"/>
    <property type="molecule type" value="Genomic_DNA"/>
</dbReference>
<evidence type="ECO:0000313" key="2">
    <source>
        <dbReference type="Proteomes" id="UP000048926"/>
    </source>
</evidence>
<keyword evidence="2" id="KW-1185">Reference proteome</keyword>
<gene>
    <name evidence="1" type="ORF">LAL4801_01876</name>
</gene>
<dbReference type="OrthoDB" id="7605551at2"/>
<evidence type="ECO:0000313" key="1">
    <source>
        <dbReference type="EMBL" id="CTQ43438.1"/>
    </source>
</evidence>
<proteinExistence type="predicted"/>
<protein>
    <submittedName>
        <fullName evidence="1">Uncharacterized protein</fullName>
    </submittedName>
</protein>